<evidence type="ECO:0000259" key="1">
    <source>
        <dbReference type="Pfam" id="PF07486"/>
    </source>
</evidence>
<dbReference type="Gene3D" id="1.10.10.2520">
    <property type="entry name" value="Cell wall hydrolase SleB, domain 1"/>
    <property type="match status" value="1"/>
</dbReference>
<geneLocation type="plasmid" evidence="2 3">
    <name>AZOBR_p5</name>
</geneLocation>
<dbReference type="Pfam" id="PF07486">
    <property type="entry name" value="Hydrolase_2"/>
    <property type="match status" value="1"/>
</dbReference>
<protein>
    <recommendedName>
        <fullName evidence="1">Cell wall hydrolase SleB domain-containing protein</fullName>
    </recommendedName>
</protein>
<dbReference type="AlphaFoldDB" id="A0A9P1K1J8"/>
<organism evidence="2 3">
    <name type="scientific">Azospirillum baldaniorum</name>
    <dbReference type="NCBI Taxonomy" id="1064539"/>
    <lineage>
        <taxon>Bacteria</taxon>
        <taxon>Pseudomonadati</taxon>
        <taxon>Pseudomonadota</taxon>
        <taxon>Alphaproteobacteria</taxon>
        <taxon>Rhodospirillales</taxon>
        <taxon>Azospirillaceae</taxon>
        <taxon>Azospirillum</taxon>
    </lineage>
</organism>
<dbReference type="InterPro" id="IPR011105">
    <property type="entry name" value="Cell_wall_hydrolase_SleB"/>
</dbReference>
<reference evidence="2 3" key="1">
    <citation type="journal article" date="2011" name="PLoS Genet.">
        <title>Azospirillum genomes reveal transition of bacteria from aquatic to terrestrial environments.</title>
        <authorList>
            <person name="Wisniewski-Dye F."/>
            <person name="Borziak K."/>
            <person name="Khalsa-Moyers G."/>
            <person name="Alexandre G."/>
            <person name="Sukharnikov L.O."/>
            <person name="Wuichet K."/>
            <person name="Hurst G.B."/>
            <person name="McDonald W.H."/>
            <person name="Robertson J.S."/>
            <person name="Barbe V."/>
            <person name="Calteau A."/>
            <person name="Rouy Z."/>
            <person name="Mangenot S."/>
            <person name="Prigent-Combaret C."/>
            <person name="Normand P."/>
            <person name="Boyer M."/>
            <person name="Siguier P."/>
            <person name="Dessaux Y."/>
            <person name="Elmerich C."/>
            <person name="Condemine G."/>
            <person name="Krishnen G."/>
            <person name="Kennedy I."/>
            <person name="Paterson A.H."/>
            <person name="Gonzalez V."/>
            <person name="Mavingui P."/>
            <person name="Zhulin I.B."/>
        </authorList>
    </citation>
    <scope>NUCLEOTIDE SEQUENCE [LARGE SCALE GENOMIC DNA]</scope>
    <source>
        <strain evidence="2 3">Sp245</strain>
    </source>
</reference>
<dbReference type="RefSeq" id="WP_014242663.1">
    <property type="nucleotide sequence ID" value="NC_016619.1"/>
</dbReference>
<sequence>MSRSFKVVILGPNGELAKIYSEPRAGADSIDVFAGGFLLKVESEAESEEWIKVKNYRNRADPEERSGWVPSWVVGEPIADLPETVSARSLVYGAARIEMEMSAGANPAIATEYLVALFLIENDLDAAVPDLKDDTVFSVKEDRANGDAISGYAITSDEWSEFLAGPGAALGWKSPFLRALTMPQMRCVAFLAQRDWKTFATLRGGTLTNPFLPRNLDLFMSRIVGTEAAAEIASRERKGAGLDALIMDVVRAANDWNVESPKERALLARRARFLAASAGAAIDVSAFIARCRDVLDRALRIADRAVDAYIPGFTVRPSPSAQRWFDLAKAESDRWRAEGWTEHRDYGQSRALEFFKATDHGPGRVTDPATGEITDWCGAFVAHFVREAGAAPPSGAAAAASWRTWGDVAFPTRPPASIPDGAVVTLSGKGSDPDSVAHVCFFAGWDGEDHFIALGGNQSDGVTMEPMAVESIVTVRSLADTTVFSGDDLEILARTLYGEIRGGTNNQIRNVADIVLNRFLTGYRSNGSIAGTCRAPEQFSCWNPGTRARDILDTLPASDPELAALRTIAASVIQRRLKDGSTFLPLKGARHYHSHSVSPDWALPSRVVHDDGKHIFYTGIA</sequence>
<name>A0A9P1K1J8_9PROT</name>
<keyword evidence="3" id="KW-1185">Reference proteome</keyword>
<keyword evidence="2" id="KW-0614">Plasmid</keyword>
<dbReference type="InterPro" id="IPR042047">
    <property type="entry name" value="SleB_dom1"/>
</dbReference>
<gene>
    <name evidence="2" type="ORF">AZOBR_p50095</name>
</gene>
<proteinExistence type="predicted"/>
<dbReference type="EMBL" id="HE577332">
    <property type="protein sequence ID" value="CCD03865.1"/>
    <property type="molecule type" value="Genomic_DNA"/>
</dbReference>
<dbReference type="Proteomes" id="UP000007319">
    <property type="component" value="Plasmid AZOBR_p5"/>
</dbReference>
<feature type="domain" description="Cell wall hydrolase SleB" evidence="1">
    <location>
        <begin position="510"/>
        <end position="617"/>
    </location>
</feature>
<evidence type="ECO:0000313" key="2">
    <source>
        <dbReference type="EMBL" id="CCD03865.1"/>
    </source>
</evidence>
<accession>A0A9P1K1J8</accession>
<dbReference type="GO" id="GO:0016787">
    <property type="term" value="F:hydrolase activity"/>
    <property type="evidence" value="ECO:0007669"/>
    <property type="project" value="InterPro"/>
</dbReference>
<dbReference type="KEGG" id="abs:AZOBR_p50095"/>
<evidence type="ECO:0000313" key="3">
    <source>
        <dbReference type="Proteomes" id="UP000007319"/>
    </source>
</evidence>